<sequence>MKKILITGANSYIGTSFEQYVNKNYNTFFSIDTIDMIDGNWRQKDFSVYDIVFHVAGLAHADVGNVTEEIKAKYYAINTNLAIETAQKAKSDGVKQFVFMSSAIVYGESAPYGKAKLITTETEPQPANFYGDSKWQADKGIREIADGSFTVAVLRPPMIYGKNSKGNYPIMAKLAKKLPVFPDVHNERSMLYIENLCEFLAQVMILGKGGIFWPQNAEYGTTSEIVRCISKTCGHKILVTKALNWAVKLASFIPGKISGLTNKAFGNLTYDLEMSKYDFDYQLVGLEESIRRTEGK</sequence>
<organism evidence="2 3">
    <name type="scientific">Treponema bryantii</name>
    <dbReference type="NCBI Taxonomy" id="163"/>
    <lineage>
        <taxon>Bacteria</taxon>
        <taxon>Pseudomonadati</taxon>
        <taxon>Spirochaetota</taxon>
        <taxon>Spirochaetia</taxon>
        <taxon>Spirochaetales</taxon>
        <taxon>Treponemataceae</taxon>
        <taxon>Treponema</taxon>
    </lineage>
</organism>
<dbReference type="Pfam" id="PF01370">
    <property type="entry name" value="Epimerase"/>
    <property type="match status" value="1"/>
</dbReference>
<dbReference type="SUPFAM" id="SSF51735">
    <property type="entry name" value="NAD(P)-binding Rossmann-fold domains"/>
    <property type="match status" value="1"/>
</dbReference>
<dbReference type="OrthoDB" id="9801785at2"/>
<dbReference type="EMBL" id="FORI01000013">
    <property type="protein sequence ID" value="SFJ05697.1"/>
    <property type="molecule type" value="Genomic_DNA"/>
</dbReference>
<dbReference type="Proteomes" id="UP000182737">
    <property type="component" value="Unassembled WGS sequence"/>
</dbReference>
<dbReference type="Gene3D" id="3.40.50.720">
    <property type="entry name" value="NAD(P)-binding Rossmann-like Domain"/>
    <property type="match status" value="1"/>
</dbReference>
<dbReference type="InterPro" id="IPR001509">
    <property type="entry name" value="Epimerase_deHydtase"/>
</dbReference>
<dbReference type="InterPro" id="IPR050177">
    <property type="entry name" value="Lipid_A_modif_metabolic_enz"/>
</dbReference>
<name>A0A1I3N936_9SPIR</name>
<evidence type="ECO:0000313" key="3">
    <source>
        <dbReference type="Proteomes" id="UP000182737"/>
    </source>
</evidence>
<gene>
    <name evidence="2" type="ORF">SAMN04487775_11311</name>
</gene>
<dbReference type="AlphaFoldDB" id="A0A1I3N936"/>
<reference evidence="3" key="1">
    <citation type="submission" date="2016-10" db="EMBL/GenBank/DDBJ databases">
        <authorList>
            <person name="Varghese N."/>
            <person name="Submissions S."/>
        </authorList>
    </citation>
    <scope>NUCLEOTIDE SEQUENCE [LARGE SCALE GENOMIC DNA]</scope>
    <source>
        <strain evidence="3">XBD1002</strain>
    </source>
</reference>
<dbReference type="PANTHER" id="PTHR43245:SF58">
    <property type="entry name" value="BLL5923 PROTEIN"/>
    <property type="match status" value="1"/>
</dbReference>
<evidence type="ECO:0000259" key="1">
    <source>
        <dbReference type="Pfam" id="PF01370"/>
    </source>
</evidence>
<protein>
    <submittedName>
        <fullName evidence="2">UDP-glucose 4-epimerase</fullName>
    </submittedName>
</protein>
<accession>A0A1I3N936</accession>
<keyword evidence="3" id="KW-1185">Reference proteome</keyword>
<dbReference type="PANTHER" id="PTHR43245">
    <property type="entry name" value="BIFUNCTIONAL POLYMYXIN RESISTANCE PROTEIN ARNA"/>
    <property type="match status" value="1"/>
</dbReference>
<feature type="domain" description="NAD-dependent epimerase/dehydratase" evidence="1">
    <location>
        <begin position="4"/>
        <end position="204"/>
    </location>
</feature>
<evidence type="ECO:0000313" key="2">
    <source>
        <dbReference type="EMBL" id="SFJ05697.1"/>
    </source>
</evidence>
<dbReference type="RefSeq" id="WP_074933551.1">
    <property type="nucleotide sequence ID" value="NZ_FORI01000013.1"/>
</dbReference>
<dbReference type="InterPro" id="IPR036291">
    <property type="entry name" value="NAD(P)-bd_dom_sf"/>
</dbReference>
<proteinExistence type="predicted"/>